<dbReference type="EMBL" id="CDOE01000007">
    <property type="protein sequence ID" value="CEN32746.1"/>
    <property type="molecule type" value="Genomic_DNA"/>
</dbReference>
<protein>
    <submittedName>
        <fullName evidence="1">Uncharacterized protein</fullName>
    </submittedName>
</protein>
<dbReference type="RefSeq" id="WP_041998411.1">
    <property type="nucleotide sequence ID" value="NZ_CP022382.1"/>
</dbReference>
<dbReference type="Proteomes" id="UP000044026">
    <property type="component" value="Unassembled WGS sequence"/>
</dbReference>
<dbReference type="GeneID" id="69579463"/>
<accession>A0A0B7GZP1</accession>
<sequence>MKFFKLKNLPIILFILVFMGMEVNVFIKSKQCFQNAYYTVIDSIYIGSKKECLLYSKGEKINLMPYTITDIGIGDSISKDSCAEYVYFYKKDSLGNYYESTKLKSFVIFPRKSWFCKD</sequence>
<evidence type="ECO:0000313" key="1">
    <source>
        <dbReference type="EMBL" id="CEN32746.1"/>
    </source>
</evidence>
<name>A0A0B7GZP1_9FLAO</name>
<reference evidence="1 2" key="1">
    <citation type="submission" date="2015-01" db="EMBL/GenBank/DDBJ databases">
        <authorList>
            <person name="Xiang T."/>
            <person name="Song Y."/>
            <person name="Huang L."/>
            <person name="Wang B."/>
            <person name="Wu P."/>
        </authorList>
    </citation>
    <scope>NUCLEOTIDE SEQUENCE [LARGE SCALE GENOMIC DNA]</scope>
    <source>
        <strain evidence="1 2">Cc12</strain>
    </source>
</reference>
<proteinExistence type="predicted"/>
<organism evidence="1 2">
    <name type="scientific">Capnocytophaga canimorsus</name>
    <dbReference type="NCBI Taxonomy" id="28188"/>
    <lineage>
        <taxon>Bacteria</taxon>
        <taxon>Pseudomonadati</taxon>
        <taxon>Bacteroidota</taxon>
        <taxon>Flavobacteriia</taxon>
        <taxon>Flavobacteriales</taxon>
        <taxon>Flavobacteriaceae</taxon>
        <taxon>Capnocytophaga</taxon>
    </lineage>
</organism>
<dbReference type="AlphaFoldDB" id="A0A0B7GZP1"/>
<evidence type="ECO:0000313" key="2">
    <source>
        <dbReference type="Proteomes" id="UP000044026"/>
    </source>
</evidence>
<gene>
    <name evidence="1" type="ORF">CCAN12_150002</name>
</gene>